<evidence type="ECO:0000313" key="8">
    <source>
        <dbReference type="Proteomes" id="UP000019116"/>
    </source>
</evidence>
<evidence type="ECO:0000256" key="1">
    <source>
        <dbReference type="ARBA" id="ARBA00010746"/>
    </source>
</evidence>
<dbReference type="Gramene" id="TraesJUL3D03G01984860.1">
    <property type="protein sequence ID" value="TraesJUL3D03G01984860.1"/>
    <property type="gene ID" value="TraesJUL3D03G01984860"/>
</dbReference>
<evidence type="ECO:0000256" key="2">
    <source>
        <dbReference type="ARBA" id="ARBA00011738"/>
    </source>
</evidence>
<dbReference type="Gramene" id="TraesARI3D03G02000940.1">
    <property type="protein sequence ID" value="TraesARI3D03G02000940.1"/>
    <property type="gene ID" value="TraesARI3D03G02000940"/>
</dbReference>
<reference evidence="7" key="2">
    <citation type="submission" date="2018-10" db="UniProtKB">
        <authorList>
            <consortium name="EnsemblPlants"/>
        </authorList>
    </citation>
    <scope>IDENTIFICATION</scope>
</reference>
<comment type="subunit">
    <text evidence="2 5">Homodimer.</text>
</comment>
<dbReference type="SMR" id="A0A3B6H1L8"/>
<dbReference type="Proteomes" id="UP000019116">
    <property type="component" value="Chromosome 3D"/>
</dbReference>
<proteinExistence type="inferred from homology"/>
<dbReference type="Pfam" id="PF01419">
    <property type="entry name" value="Jacalin"/>
    <property type="match status" value="1"/>
</dbReference>
<dbReference type="Gramene" id="TraesLDM3D03G01965360.1">
    <property type="protein sequence ID" value="TraesLDM3D03G01965360.1"/>
    <property type="gene ID" value="TraesLDM3D03G01965360"/>
</dbReference>
<dbReference type="InterPro" id="IPR044859">
    <property type="entry name" value="Allene_oxi_cyc_Dirigent"/>
</dbReference>
<dbReference type="Gramene" id="TraesNOR3D03G01993410.1">
    <property type="protein sequence ID" value="TraesNOR3D03G01993410.1"/>
    <property type="gene ID" value="TraesNOR3D03G01993410"/>
</dbReference>
<dbReference type="STRING" id="4565.A0A3B6H1L8"/>
<dbReference type="Gramene" id="TraesLAC3D03G01908780.1">
    <property type="protein sequence ID" value="TraesLAC3D03G01908780.1"/>
    <property type="gene ID" value="TraesLAC3D03G01908780"/>
</dbReference>
<gene>
    <name evidence="7" type="primary">LOC123080402</name>
</gene>
<keyword evidence="8" id="KW-1185">Reference proteome</keyword>
<organism evidence="7">
    <name type="scientific">Triticum aestivum</name>
    <name type="common">Wheat</name>
    <dbReference type="NCBI Taxonomy" id="4565"/>
    <lineage>
        <taxon>Eukaryota</taxon>
        <taxon>Viridiplantae</taxon>
        <taxon>Streptophyta</taxon>
        <taxon>Embryophyta</taxon>
        <taxon>Tracheophyta</taxon>
        <taxon>Spermatophyta</taxon>
        <taxon>Magnoliopsida</taxon>
        <taxon>Liliopsida</taxon>
        <taxon>Poales</taxon>
        <taxon>Poaceae</taxon>
        <taxon>BOP clade</taxon>
        <taxon>Pooideae</taxon>
        <taxon>Triticodae</taxon>
        <taxon>Triticeae</taxon>
        <taxon>Triticinae</taxon>
        <taxon>Triticum</taxon>
    </lineage>
</organism>
<comment type="function">
    <text evidence="5">Dirigent proteins impart stereoselectivity on the phenoxy radical-coupling reaction, yielding optically active lignans from two molecules of coniferyl alcohol in the biosynthesis of lignans, flavonolignans, and alkaloids and thus plays a central role in plant secondary metabolism.</text>
</comment>
<dbReference type="Gramene" id="TraesCAD_scaffold_018431_01G000300.1">
    <property type="protein sequence ID" value="TraesCAD_scaffold_018431_01G000300.1"/>
    <property type="gene ID" value="TraesCAD_scaffold_018431_01G000300"/>
</dbReference>
<evidence type="ECO:0000313" key="7">
    <source>
        <dbReference type="EnsemblPlants" id="TraesCS3D02G437000.1"/>
    </source>
</evidence>
<dbReference type="GO" id="GO:0030246">
    <property type="term" value="F:carbohydrate binding"/>
    <property type="evidence" value="ECO:0007669"/>
    <property type="project" value="UniProtKB-KW"/>
</dbReference>
<dbReference type="Gene3D" id="2.40.480.10">
    <property type="entry name" value="Allene oxide cyclase-like"/>
    <property type="match status" value="1"/>
</dbReference>
<dbReference type="Gramene" id="TraesROB_scaffold_015612_01G000300.1">
    <property type="protein sequence ID" value="TraesROB_scaffold_015612_01G000300.1"/>
    <property type="gene ID" value="TraesROB_scaffold_015612_01G000300"/>
</dbReference>
<name>A0A3B6H1L8_WHEAT</name>
<keyword evidence="5" id="KW-0052">Apoplast</keyword>
<feature type="domain" description="Jacalin-type lectin" evidence="6">
    <location>
        <begin position="171"/>
        <end position="312"/>
    </location>
</feature>
<dbReference type="EnsemblPlants" id="TraesCS3D02G437000.1">
    <property type="protein sequence ID" value="TraesCS3D02G437000.1"/>
    <property type="gene ID" value="TraesCS3D02G437000"/>
</dbReference>
<accession>A0A3B6H1L8</accession>
<dbReference type="Gramene" id="TraesSYM3D03G01991480.1">
    <property type="protein sequence ID" value="TraesSYM3D03G01991480.1"/>
    <property type="gene ID" value="TraesSYM3D03G01991480"/>
</dbReference>
<dbReference type="SUPFAM" id="SSF51101">
    <property type="entry name" value="Mannose-binding lectins"/>
    <property type="match status" value="1"/>
</dbReference>
<dbReference type="Gramene" id="TraesCS3D02G437000.1">
    <property type="protein sequence ID" value="TraesCS3D02G437000.1"/>
    <property type="gene ID" value="TraesCS3D02G437000"/>
</dbReference>
<dbReference type="GO" id="GO:0009699">
    <property type="term" value="P:phenylpropanoid biosynthetic process"/>
    <property type="evidence" value="ECO:0007669"/>
    <property type="project" value="UniProtKB-ARBA"/>
</dbReference>
<dbReference type="Gramene" id="TraesWEE_scaffold_021977_01G000700.1">
    <property type="protein sequence ID" value="TraesWEE_scaffold_021977_01G000700.1"/>
    <property type="gene ID" value="TraesWEE_scaffold_021977_01G000700"/>
</dbReference>
<dbReference type="Gene3D" id="2.100.10.30">
    <property type="entry name" value="Jacalin-like lectin domain"/>
    <property type="match status" value="1"/>
</dbReference>
<dbReference type="OMA" id="YQIFTIV"/>
<dbReference type="PROSITE" id="PS51752">
    <property type="entry name" value="JACALIN_LECTIN"/>
    <property type="match status" value="1"/>
</dbReference>
<dbReference type="Gramene" id="TraesJAG3D03G01975010.1">
    <property type="protein sequence ID" value="TraesJAG3D03G01975010.1"/>
    <property type="gene ID" value="TraesJAG3D03G01975010"/>
</dbReference>
<dbReference type="Gramene" id="TraesCLE_scaffold_028260_01G000300.1">
    <property type="protein sequence ID" value="TraesCLE_scaffold_028260_01G000300.1"/>
    <property type="gene ID" value="TraesCLE_scaffold_028260_01G000300"/>
</dbReference>
<dbReference type="InterPro" id="IPR001229">
    <property type="entry name" value="Jacalin-like_lectin_dom"/>
</dbReference>
<dbReference type="Gramene" id="TraesPARA_EIv1.0_1153570.1">
    <property type="protein sequence ID" value="TraesPARA_EIv1.0_1153570.1.CDS"/>
    <property type="gene ID" value="TraesPARA_EIv1.0_1153570"/>
</dbReference>
<dbReference type="PANTHER" id="PTHR46506">
    <property type="entry name" value="OS05G0143600 PROTEIN"/>
    <property type="match status" value="1"/>
</dbReference>
<evidence type="ECO:0000256" key="4">
    <source>
        <dbReference type="ARBA" id="ARBA00022734"/>
    </source>
</evidence>
<dbReference type="RefSeq" id="XP_044359259.1">
    <property type="nucleotide sequence ID" value="XM_044503324.1"/>
</dbReference>
<comment type="similarity">
    <text evidence="1 5">Belongs to the plant dirigent protein family.</text>
</comment>
<dbReference type="OrthoDB" id="597900at2759"/>
<sequence length="317" mass="34540">MAAKDPSYLETTTLLSQEIQQKELRFKLYLFQHTQGEPNRNERAVSSLHAPHEFGSIVVHDWTIRDGPNLQDKIVARAQGLHLGAGMNETNWFTSFNIIFTDERFKGSTLQVLGTTSIRDGEWAITGGTGEFAFAQGVATHIKSKERGGAGRDWELRIRATCLTFPKPVLVTKIGPWGGHGGKEFDIRESVPQHLESVTIRSGVAIDSIVFSYIDQAGKKQTLGPWGGDGELTDTITFAPLEIVKEVSGTSGTFGGDTVVTSLTFVTNVRTYGPFGKPNGTAFSVPLTDTNIVGFFVRAGRLVNAIGVYACPSVQNY</sequence>
<dbReference type="AlphaFoldDB" id="A0A3B6H1L8"/>
<dbReference type="GO" id="GO:0048046">
    <property type="term" value="C:apoplast"/>
    <property type="evidence" value="ECO:0007669"/>
    <property type="project" value="UniProtKB-SubCell"/>
</dbReference>
<dbReference type="Gramene" id="TraesMAC3D03G01966050.1">
    <property type="protein sequence ID" value="TraesMAC3D03G01966050.1"/>
    <property type="gene ID" value="TraesMAC3D03G01966050"/>
</dbReference>
<reference evidence="7" key="1">
    <citation type="submission" date="2018-08" db="EMBL/GenBank/DDBJ databases">
        <authorList>
            <person name="Rossello M."/>
        </authorList>
    </citation>
    <scope>NUCLEOTIDE SEQUENCE [LARGE SCALE GENOMIC DNA]</scope>
    <source>
        <strain evidence="7">cv. Chinese Spring</strain>
    </source>
</reference>
<dbReference type="Gramene" id="TraesRN3D0101002400.1">
    <property type="protein sequence ID" value="TraesRN3D0101002400.1"/>
    <property type="gene ID" value="TraesRN3D0101002400"/>
</dbReference>
<dbReference type="InterPro" id="IPR033734">
    <property type="entry name" value="Jacalin-like_lectin_dom_plant"/>
</dbReference>
<dbReference type="Pfam" id="PF03018">
    <property type="entry name" value="Dirigent"/>
    <property type="match status" value="1"/>
</dbReference>
<dbReference type="InterPro" id="IPR004265">
    <property type="entry name" value="Dirigent"/>
</dbReference>
<dbReference type="SMART" id="SM00915">
    <property type="entry name" value="Jacalin"/>
    <property type="match status" value="1"/>
</dbReference>
<evidence type="ECO:0000259" key="6">
    <source>
        <dbReference type="PROSITE" id="PS51752"/>
    </source>
</evidence>
<dbReference type="CDD" id="cd09612">
    <property type="entry name" value="Jacalin"/>
    <property type="match status" value="1"/>
</dbReference>
<dbReference type="Gramene" id="TraesSTA3D03G01962160.1">
    <property type="protein sequence ID" value="TraesSTA3D03G01962160.1"/>
    <property type="gene ID" value="TraesSTA3D03G01962160"/>
</dbReference>
<dbReference type="Gramene" id="TraesKAR3D01G0397130.1">
    <property type="protein sequence ID" value="cds.TraesKAR3D01G0397130.1"/>
    <property type="gene ID" value="TraesKAR3D01G0397130"/>
</dbReference>
<protein>
    <recommendedName>
        <fullName evidence="5">Dirigent protein</fullName>
    </recommendedName>
</protein>
<comment type="subcellular location">
    <subcellularLocation>
        <location evidence="5">Secreted</location>
        <location evidence="5">Extracellular space</location>
        <location evidence="5">Apoplast</location>
    </subcellularLocation>
</comment>
<keyword evidence="3 5" id="KW-0964">Secreted</keyword>
<dbReference type="InterPro" id="IPR036404">
    <property type="entry name" value="Jacalin-like_lectin_dom_sf"/>
</dbReference>
<evidence type="ECO:0000256" key="5">
    <source>
        <dbReference type="RuleBase" id="RU363099"/>
    </source>
</evidence>
<keyword evidence="4" id="KW-0430">Lectin</keyword>
<evidence type="ECO:0000256" key="3">
    <source>
        <dbReference type="ARBA" id="ARBA00022525"/>
    </source>
</evidence>
<dbReference type="GeneID" id="123080402"/>
<dbReference type="Gramene" id="TraesCS3D03G0960200.1">
    <property type="protein sequence ID" value="TraesCS3D03G0960200.1.CDS"/>
    <property type="gene ID" value="TraesCS3D03G0960200"/>
</dbReference>